<keyword evidence="2" id="KW-0378">Hydrolase</keyword>
<evidence type="ECO:0000313" key="8">
    <source>
        <dbReference type="EMBL" id="KCV71744.1"/>
    </source>
</evidence>
<evidence type="ECO:0000256" key="5">
    <source>
        <dbReference type="SAM" id="MobiDB-lite"/>
    </source>
</evidence>
<sequence>MLAIRCLRGSLGTALRRPIAGWAHIRALAPSLTEGDRKPGPGAAPARLFASGPPQDRARRFTPRRHSWERHEYDAAAGASRYIEVEEEEEGDDFGFFVDISNLTPGPSEPKRTGYKSSSRAMDQASERIAQLDTWDALAPFLDARLVALASAPTGTRLPAPERHARRPHGLAWATPTPIQRAAIPVVASGQSVIASAQTGTGKTAAFLFPALSRLAAQVAEERAASGDGPLPVHDGPPQPRALLLAPTGPLAAQAFEVVSDWAVAVGLSVGLVAGPHKLASHPPGRPNPELVISTPGALLRSLGVGNLDPRRLALATGVTRRPGADQDRRDLASIRESLAASQLAQMDLDTPWDHLQEGADQADSEDEELMDPFSAGEENETDVAPATGSFDEWMRQSGLLNDDEFQHLKQLDLAESGLRARPARRARVATTDSTPTPAVPAPAPPAGPQIDLSRLDIFLIDECDRMLSLGLLPSLFALWKFIPRPSQRKVQTLLFSATLPESTHNSLLRFAPQHELVHLNDKMLSPEQLKEYVYDCGAQRKMSLLLYFLRRHRRSHVTLLDRKTMVYVRSRVRAERVAAHLRENGVRAVALHSKVSAAQQRATLARFAPPADGSGTAPPPATRFRKAFTDDGKSEIDVMVVTDVLGRGIDLPNVEAVVNLDLPLRAEDYVHRVGRTARGDRSGLALTFVSPELQNIKVGTYQTTRSESATLQAIETMLRRRLPRSKVPGPWLDVDSATYDRLRGREATPGPDATASPVSPANGKRLRPKDMSSVVLPAAMFSDRKVASLSRAMAFHAGDEQATSALAAPLVDAMRAAAAAEATGPANPSFEELVQKFERKRAQDSGLASSMVHAASFDRTRQRAPLFVPDVERSVRDALERLPVAQLGNKTALNRARRIASRRGKRRAAAAAQSQREVHLQKKGSRESGTIGRRSSSPSGSKGPSGGKSTKRATPVAERPEKRRPTLVWSRD</sequence>
<evidence type="ECO:0000256" key="4">
    <source>
        <dbReference type="ARBA" id="ARBA00022840"/>
    </source>
</evidence>
<feature type="region of interest" description="Disordered" evidence="5">
    <location>
        <begin position="421"/>
        <end position="447"/>
    </location>
</feature>
<dbReference type="PANTHER" id="PTHR47959">
    <property type="entry name" value="ATP-DEPENDENT RNA HELICASE RHLE-RELATED"/>
    <property type="match status" value="1"/>
</dbReference>
<dbReference type="eggNOG" id="KOG0330">
    <property type="taxonomic scope" value="Eukaryota"/>
</dbReference>
<feature type="compositionally biased region" description="Pro residues" evidence="5">
    <location>
        <begin position="438"/>
        <end position="447"/>
    </location>
</feature>
<dbReference type="Pfam" id="PF00270">
    <property type="entry name" value="DEAD"/>
    <property type="match status" value="1"/>
</dbReference>
<dbReference type="RefSeq" id="XP_009493322.1">
    <property type="nucleotide sequence ID" value="XM_009495047.1"/>
</dbReference>
<feature type="domain" description="Helicase C-terminal" evidence="7">
    <location>
        <begin position="529"/>
        <end position="736"/>
    </location>
</feature>
<evidence type="ECO:0000313" key="9">
    <source>
        <dbReference type="Proteomes" id="UP000030693"/>
    </source>
</evidence>
<dbReference type="SMART" id="SM00490">
    <property type="entry name" value="HELICc"/>
    <property type="match status" value="1"/>
</dbReference>
<accession>A0A058ZBG7</accession>
<dbReference type="InterPro" id="IPR014001">
    <property type="entry name" value="Helicase_ATP-bd"/>
</dbReference>
<feature type="compositionally biased region" description="Basic and acidic residues" evidence="5">
    <location>
        <begin position="917"/>
        <end position="927"/>
    </location>
</feature>
<dbReference type="GO" id="GO:0005829">
    <property type="term" value="C:cytosol"/>
    <property type="evidence" value="ECO:0007669"/>
    <property type="project" value="TreeGrafter"/>
</dbReference>
<keyword evidence="9" id="KW-1185">Reference proteome</keyword>
<dbReference type="Proteomes" id="UP000030693">
    <property type="component" value="Unassembled WGS sequence"/>
</dbReference>
<feature type="compositionally biased region" description="Basic residues" evidence="5">
    <location>
        <begin position="896"/>
        <end position="909"/>
    </location>
</feature>
<feature type="region of interest" description="Disordered" evidence="5">
    <location>
        <begin position="896"/>
        <end position="973"/>
    </location>
</feature>
<dbReference type="GO" id="GO:0005524">
    <property type="term" value="F:ATP binding"/>
    <property type="evidence" value="ECO:0007669"/>
    <property type="project" value="UniProtKB-KW"/>
</dbReference>
<organism evidence="8">
    <name type="scientific">Fonticula alba</name>
    <name type="common">Slime mold</name>
    <dbReference type="NCBI Taxonomy" id="691883"/>
    <lineage>
        <taxon>Eukaryota</taxon>
        <taxon>Rotosphaerida</taxon>
        <taxon>Fonticulaceae</taxon>
        <taxon>Fonticula</taxon>
    </lineage>
</organism>
<evidence type="ECO:0000256" key="3">
    <source>
        <dbReference type="ARBA" id="ARBA00022806"/>
    </source>
</evidence>
<feature type="domain" description="Helicase ATP-binding" evidence="6">
    <location>
        <begin position="184"/>
        <end position="518"/>
    </location>
</feature>
<dbReference type="InterPro" id="IPR027417">
    <property type="entry name" value="P-loop_NTPase"/>
</dbReference>
<dbReference type="GO" id="GO:0003724">
    <property type="term" value="F:RNA helicase activity"/>
    <property type="evidence" value="ECO:0007669"/>
    <property type="project" value="TreeGrafter"/>
</dbReference>
<dbReference type="CDD" id="cd18787">
    <property type="entry name" value="SF2_C_DEAD"/>
    <property type="match status" value="1"/>
</dbReference>
<dbReference type="PANTHER" id="PTHR47959:SF14">
    <property type="entry name" value="DEAD-BOX ATP-DEPENDENT RNA HELICASE 28"/>
    <property type="match status" value="1"/>
</dbReference>
<feature type="region of interest" description="Disordered" evidence="5">
    <location>
        <begin position="744"/>
        <end position="768"/>
    </location>
</feature>
<dbReference type="InterPro" id="IPR011545">
    <property type="entry name" value="DEAD/DEAH_box_helicase_dom"/>
</dbReference>
<dbReference type="STRING" id="691883.A0A058ZBG7"/>
<dbReference type="Pfam" id="PF00271">
    <property type="entry name" value="Helicase_C"/>
    <property type="match status" value="1"/>
</dbReference>
<gene>
    <name evidence="8" type="ORF">H696_01165</name>
</gene>
<dbReference type="GeneID" id="20525890"/>
<dbReference type="InterPro" id="IPR050079">
    <property type="entry name" value="DEAD_box_RNA_helicase"/>
</dbReference>
<keyword evidence="4" id="KW-0067">ATP-binding</keyword>
<dbReference type="eggNOG" id="KOG0338">
    <property type="taxonomic scope" value="Eukaryota"/>
</dbReference>
<dbReference type="Gene3D" id="3.40.50.300">
    <property type="entry name" value="P-loop containing nucleotide triphosphate hydrolases"/>
    <property type="match status" value="3"/>
</dbReference>
<evidence type="ECO:0000256" key="2">
    <source>
        <dbReference type="ARBA" id="ARBA00022801"/>
    </source>
</evidence>
<dbReference type="GO" id="GO:0016787">
    <property type="term" value="F:hydrolase activity"/>
    <property type="evidence" value="ECO:0007669"/>
    <property type="project" value="UniProtKB-KW"/>
</dbReference>
<dbReference type="InterPro" id="IPR001650">
    <property type="entry name" value="Helicase_C-like"/>
</dbReference>
<dbReference type="GO" id="GO:0003676">
    <property type="term" value="F:nucleic acid binding"/>
    <property type="evidence" value="ECO:0007669"/>
    <property type="project" value="InterPro"/>
</dbReference>
<evidence type="ECO:0000259" key="6">
    <source>
        <dbReference type="PROSITE" id="PS51192"/>
    </source>
</evidence>
<evidence type="ECO:0000256" key="1">
    <source>
        <dbReference type="ARBA" id="ARBA00022741"/>
    </source>
</evidence>
<feature type="compositionally biased region" description="Low complexity" evidence="5">
    <location>
        <begin position="929"/>
        <end position="943"/>
    </location>
</feature>
<feature type="region of interest" description="Disordered" evidence="5">
    <location>
        <begin position="32"/>
        <end position="65"/>
    </location>
</feature>
<reference evidence="8" key="1">
    <citation type="submission" date="2013-04" db="EMBL/GenBank/DDBJ databases">
        <title>The Genome Sequence of Fonticula alba ATCC 38817.</title>
        <authorList>
            <consortium name="The Broad Institute Genomics Platform"/>
            <person name="Russ C."/>
            <person name="Cuomo C."/>
            <person name="Burger G."/>
            <person name="Gray M.W."/>
            <person name="Holland P.W.H."/>
            <person name="King N."/>
            <person name="Lang F.B.F."/>
            <person name="Roger A.J."/>
            <person name="Ruiz-Trillo I."/>
            <person name="Brown M."/>
            <person name="Walker B."/>
            <person name="Young S."/>
            <person name="Zeng Q."/>
            <person name="Gargeya S."/>
            <person name="Fitzgerald M."/>
            <person name="Haas B."/>
            <person name="Abouelleil A."/>
            <person name="Allen A.W."/>
            <person name="Alvarado L."/>
            <person name="Arachchi H.M."/>
            <person name="Berlin A.M."/>
            <person name="Chapman S.B."/>
            <person name="Gainer-Dewar J."/>
            <person name="Goldberg J."/>
            <person name="Griggs A."/>
            <person name="Gujja S."/>
            <person name="Hansen M."/>
            <person name="Howarth C."/>
            <person name="Imamovic A."/>
            <person name="Ireland A."/>
            <person name="Larimer J."/>
            <person name="McCowan C."/>
            <person name="Murphy C."/>
            <person name="Pearson M."/>
            <person name="Poon T.W."/>
            <person name="Priest M."/>
            <person name="Roberts A."/>
            <person name="Saif S."/>
            <person name="Shea T."/>
            <person name="Sisk P."/>
            <person name="Sykes S."/>
            <person name="Wortman J."/>
            <person name="Nusbaum C."/>
            <person name="Birren B."/>
        </authorList>
    </citation>
    <scope>NUCLEOTIDE SEQUENCE [LARGE SCALE GENOMIC DNA]</scope>
    <source>
        <strain evidence="8">ATCC 38817</strain>
    </source>
</reference>
<dbReference type="SUPFAM" id="SSF52540">
    <property type="entry name" value="P-loop containing nucleoside triphosphate hydrolases"/>
    <property type="match status" value="1"/>
</dbReference>
<keyword evidence="1" id="KW-0547">Nucleotide-binding</keyword>
<dbReference type="PROSITE" id="PS51192">
    <property type="entry name" value="HELICASE_ATP_BIND_1"/>
    <property type="match status" value="1"/>
</dbReference>
<name>A0A058ZBG7_FONAL</name>
<dbReference type="SMART" id="SM00487">
    <property type="entry name" value="DEXDc"/>
    <property type="match status" value="1"/>
</dbReference>
<dbReference type="PROSITE" id="PS51194">
    <property type="entry name" value="HELICASE_CTER"/>
    <property type="match status" value="1"/>
</dbReference>
<evidence type="ECO:0000259" key="7">
    <source>
        <dbReference type="PROSITE" id="PS51194"/>
    </source>
</evidence>
<evidence type="ECO:0008006" key="10">
    <source>
        <dbReference type="Google" id="ProtNLM"/>
    </source>
</evidence>
<keyword evidence="3" id="KW-0347">Helicase</keyword>
<feature type="compositionally biased region" description="Basic and acidic residues" evidence="5">
    <location>
        <begin position="959"/>
        <end position="973"/>
    </location>
</feature>
<dbReference type="AlphaFoldDB" id="A0A058ZBG7"/>
<protein>
    <recommendedName>
        <fullName evidence="10">Adenosinetriphosphatase</fullName>
    </recommendedName>
</protein>
<proteinExistence type="predicted"/>
<dbReference type="EMBL" id="KB932202">
    <property type="protein sequence ID" value="KCV71744.1"/>
    <property type="molecule type" value="Genomic_DNA"/>
</dbReference>